<evidence type="ECO:0000313" key="4">
    <source>
        <dbReference type="EMBL" id="TSH88880.1"/>
    </source>
</evidence>
<organism evidence="4 5">
    <name type="scientific">Verticiella sediminum</name>
    <dbReference type="NCBI Taxonomy" id="1247510"/>
    <lineage>
        <taxon>Bacteria</taxon>
        <taxon>Pseudomonadati</taxon>
        <taxon>Pseudomonadota</taxon>
        <taxon>Betaproteobacteria</taxon>
        <taxon>Burkholderiales</taxon>
        <taxon>Alcaligenaceae</taxon>
        <taxon>Verticiella</taxon>
    </lineage>
</organism>
<keyword evidence="2" id="KW-0378">Hydrolase</keyword>
<name>A0A556A7N8_9BURK</name>
<dbReference type="GO" id="GO:0016787">
    <property type="term" value="F:hydrolase activity"/>
    <property type="evidence" value="ECO:0007669"/>
    <property type="project" value="UniProtKB-KW"/>
</dbReference>
<dbReference type="OrthoDB" id="9801763at2"/>
<proteinExistence type="inferred from homology"/>
<accession>A0A556A7N8</accession>
<dbReference type="InterPro" id="IPR003140">
    <property type="entry name" value="PLipase/COase/thioEstase"/>
</dbReference>
<evidence type="ECO:0000313" key="5">
    <source>
        <dbReference type="Proteomes" id="UP000318405"/>
    </source>
</evidence>
<comment type="similarity">
    <text evidence="1">Belongs to the AB hydrolase superfamily. AB hydrolase 2 family.</text>
</comment>
<dbReference type="RefSeq" id="WP_143950996.1">
    <property type="nucleotide sequence ID" value="NZ_BAABMB010000005.1"/>
</dbReference>
<dbReference type="InterPro" id="IPR050565">
    <property type="entry name" value="LYPA1-2/EST-like"/>
</dbReference>
<dbReference type="PANTHER" id="PTHR10655:SF17">
    <property type="entry name" value="LYSOPHOSPHOLIPASE-LIKE PROTEIN 1"/>
    <property type="match status" value="1"/>
</dbReference>
<dbReference type="SUPFAM" id="SSF53474">
    <property type="entry name" value="alpha/beta-Hydrolases"/>
    <property type="match status" value="1"/>
</dbReference>
<dbReference type="EMBL" id="VLTJ01000042">
    <property type="protein sequence ID" value="TSH88880.1"/>
    <property type="molecule type" value="Genomic_DNA"/>
</dbReference>
<dbReference type="Pfam" id="PF02230">
    <property type="entry name" value="Abhydrolase_2"/>
    <property type="match status" value="1"/>
</dbReference>
<comment type="caution">
    <text evidence="4">The sequence shown here is derived from an EMBL/GenBank/DDBJ whole genome shotgun (WGS) entry which is preliminary data.</text>
</comment>
<evidence type="ECO:0000256" key="2">
    <source>
        <dbReference type="ARBA" id="ARBA00022801"/>
    </source>
</evidence>
<dbReference type="InterPro" id="IPR029058">
    <property type="entry name" value="AB_hydrolase_fold"/>
</dbReference>
<reference evidence="4 5" key="1">
    <citation type="submission" date="2019-07" db="EMBL/GenBank/DDBJ databases">
        <title>Qingshengfaniella alkalisoli gen. nov., sp. nov., isolated from saline soil.</title>
        <authorList>
            <person name="Xu L."/>
            <person name="Huang X.-X."/>
            <person name="Sun J.-Q."/>
        </authorList>
    </citation>
    <scope>NUCLEOTIDE SEQUENCE [LARGE SCALE GENOMIC DNA]</scope>
    <source>
        <strain evidence="4 5">DSM 27279</strain>
    </source>
</reference>
<protein>
    <submittedName>
        <fullName evidence="4">Carboxylesterase</fullName>
    </submittedName>
</protein>
<dbReference type="PANTHER" id="PTHR10655">
    <property type="entry name" value="LYSOPHOSPHOLIPASE-RELATED"/>
    <property type="match status" value="1"/>
</dbReference>
<dbReference type="Proteomes" id="UP000318405">
    <property type="component" value="Unassembled WGS sequence"/>
</dbReference>
<dbReference type="AlphaFoldDB" id="A0A556A7N8"/>
<feature type="domain" description="Phospholipase/carboxylesterase/thioesterase" evidence="3">
    <location>
        <begin position="17"/>
        <end position="221"/>
    </location>
</feature>
<evidence type="ECO:0000256" key="1">
    <source>
        <dbReference type="ARBA" id="ARBA00006499"/>
    </source>
</evidence>
<evidence type="ECO:0000259" key="3">
    <source>
        <dbReference type="Pfam" id="PF02230"/>
    </source>
</evidence>
<dbReference type="Gene3D" id="3.40.50.1820">
    <property type="entry name" value="alpha/beta hydrolase"/>
    <property type="match status" value="1"/>
</dbReference>
<gene>
    <name evidence="4" type="ORF">FOZ76_24920</name>
</gene>
<sequence>MTAPSLLEAIEIQTGPNPQRAVIWLHGLGADGRDFAPIVPELDLAGVPDVRFVFPHAPVMPVTINGGMAMRAWYDIVGSDLVRREDADGILASQAAVEALLAREQERGIDAGHIVLAGFSQGCAMTLQTGLRYGKTLAGLVALSGYLPLADTLAAEASPANKATPIFMAHGIHDPVVALERAESSRAALERLGYAVEWHTYPMPHSVHPQEIQDLGSFLRRVLA</sequence>
<keyword evidence="5" id="KW-1185">Reference proteome</keyword>